<dbReference type="Pfam" id="PF17902">
    <property type="entry name" value="SH3_10"/>
    <property type="match status" value="1"/>
</dbReference>
<evidence type="ECO:0000256" key="2">
    <source>
        <dbReference type="ARBA" id="ARBA00022553"/>
    </source>
</evidence>
<accession>A0AAV4IE12</accession>
<evidence type="ECO:0000256" key="3">
    <source>
        <dbReference type="ARBA" id="ARBA00022737"/>
    </source>
</evidence>
<dbReference type="GO" id="GO:0005856">
    <property type="term" value="C:cytoskeleton"/>
    <property type="evidence" value="ECO:0007669"/>
    <property type="project" value="InterPro"/>
</dbReference>
<gene>
    <name evidence="7" type="ORF">ElyMa_003025200</name>
</gene>
<dbReference type="Gene3D" id="2.30.30.40">
    <property type="entry name" value="SH3 Domains"/>
    <property type="match status" value="1"/>
</dbReference>
<dbReference type="AlphaFoldDB" id="A0AAV4IE12"/>
<protein>
    <submittedName>
        <fullName evidence="7">Microtubule-actin cross-linking factor 1, isoforms 1/2/3/5-like</fullName>
    </submittedName>
</protein>
<evidence type="ECO:0000256" key="1">
    <source>
        <dbReference type="ARBA" id="ARBA00022443"/>
    </source>
</evidence>
<keyword evidence="8" id="KW-1185">Reference proteome</keyword>
<comment type="caution">
    <text evidence="7">The sequence shown here is derived from an EMBL/GenBank/DDBJ whole genome shotgun (WGS) entry which is preliminary data.</text>
</comment>
<dbReference type="Proteomes" id="UP000762676">
    <property type="component" value="Unassembled WGS sequence"/>
</dbReference>
<evidence type="ECO:0000313" key="7">
    <source>
        <dbReference type="EMBL" id="GFS08941.1"/>
    </source>
</evidence>
<keyword evidence="3" id="KW-0677">Repeat</keyword>
<dbReference type="Gene3D" id="1.20.58.60">
    <property type="match status" value="1"/>
</dbReference>
<dbReference type="SUPFAM" id="SSF75399">
    <property type="entry name" value="Plakin repeat"/>
    <property type="match status" value="2"/>
</dbReference>
<evidence type="ECO:0000256" key="5">
    <source>
        <dbReference type="SAM" id="MobiDB-lite"/>
    </source>
</evidence>
<dbReference type="PANTHER" id="PTHR23169">
    <property type="entry name" value="ENVOPLAKIN"/>
    <property type="match status" value="1"/>
</dbReference>
<dbReference type="Gene3D" id="3.90.1290.10">
    <property type="entry name" value="Plakin repeat"/>
    <property type="match status" value="2"/>
</dbReference>
<proteinExistence type="predicted"/>
<evidence type="ECO:0000256" key="4">
    <source>
        <dbReference type="PROSITE-ProRule" id="PRU00192"/>
    </source>
</evidence>
<dbReference type="InterPro" id="IPR043197">
    <property type="entry name" value="Plakin"/>
</dbReference>
<dbReference type="PROSITE" id="PS50002">
    <property type="entry name" value="SH3"/>
    <property type="match status" value="1"/>
</dbReference>
<dbReference type="InterPro" id="IPR001101">
    <property type="entry name" value="Plectin_repeat"/>
</dbReference>
<sequence length="650" mass="73931">MQCAEVHLRNAAAYQEYFYEVEEAEYWMNTTLSRIHLSFDKSKLLGSRGDSQAMLREIRDVLAAYLQWQTKVDYLFDKAKQVVPVPLRLKALKDNRPVIALADYSDKHITFIEGEALILLDNSDPKKWKVQNDTGEVGYVPSVVILIPAPSGEAIDAAIRLRLQLLSLWTSSVKRLGYQMIAFMLLVFRDWSVDEIQLLQAMSQMDRSELLRILEYIETTLQDHWAGYGDFDELQERLTRLRMILEDSPDRNGHAAITEGDSDELPKSVVIQVKSLEDLLNKYRDFWTFWETFKAVVEMLRNPRFLLVCDKWEQLRFVTSAHFVKFWDTQLDLVKEDLTKNQASLLMHETPSEDLVSSEVTIEEEKEETTTDTVTSDLTEEQHTFIIKGVLDPRDNKTKLSLQEAIMLGVVDQAQNLYVNPVTGDKMSMTDAMNEGRVIMDFVSKKKIREERNSYGLITIKITKETRPYTITGVIDPSSEAKLTVNQAASKNILDTHSSTYRTETGETIPIADAIASGLVLVEYHDSHGETAHKPEVQVKTYAVHGVVDQKKKDKVSFSDAVRDGLLHRDTGEYVNNVTGERVHVHEAIMKGFIKARVVTDPSKLEVNPENTIIVEKLAHARTKILQSMKAINAFKKMGHQHTANGGGHS</sequence>
<dbReference type="GO" id="GO:0045104">
    <property type="term" value="P:intermediate filament cytoskeleton organization"/>
    <property type="evidence" value="ECO:0007669"/>
    <property type="project" value="InterPro"/>
</dbReference>
<dbReference type="InterPro" id="IPR035915">
    <property type="entry name" value="Plakin_repeat_sf"/>
</dbReference>
<evidence type="ECO:0000259" key="6">
    <source>
        <dbReference type="PROSITE" id="PS50002"/>
    </source>
</evidence>
<dbReference type="SUPFAM" id="SSF50044">
    <property type="entry name" value="SH3-domain"/>
    <property type="match status" value="1"/>
</dbReference>
<dbReference type="InterPro" id="IPR001452">
    <property type="entry name" value="SH3_domain"/>
</dbReference>
<dbReference type="SMART" id="SM00250">
    <property type="entry name" value="PLEC"/>
    <property type="match status" value="3"/>
</dbReference>
<keyword evidence="2" id="KW-0597">Phosphoprotein</keyword>
<feature type="region of interest" description="Disordered" evidence="5">
    <location>
        <begin position="356"/>
        <end position="375"/>
    </location>
</feature>
<feature type="domain" description="SH3" evidence="6">
    <location>
        <begin position="93"/>
        <end position="150"/>
    </location>
</feature>
<evidence type="ECO:0000313" key="8">
    <source>
        <dbReference type="Proteomes" id="UP000762676"/>
    </source>
</evidence>
<name>A0AAV4IE12_9GAST</name>
<organism evidence="7 8">
    <name type="scientific">Elysia marginata</name>
    <dbReference type="NCBI Taxonomy" id="1093978"/>
    <lineage>
        <taxon>Eukaryota</taxon>
        <taxon>Metazoa</taxon>
        <taxon>Spiralia</taxon>
        <taxon>Lophotrochozoa</taxon>
        <taxon>Mollusca</taxon>
        <taxon>Gastropoda</taxon>
        <taxon>Heterobranchia</taxon>
        <taxon>Euthyneura</taxon>
        <taxon>Panpulmonata</taxon>
        <taxon>Sacoglossa</taxon>
        <taxon>Placobranchoidea</taxon>
        <taxon>Plakobranchidae</taxon>
        <taxon>Elysia</taxon>
    </lineage>
</organism>
<dbReference type="EMBL" id="BMAT01006253">
    <property type="protein sequence ID" value="GFS08941.1"/>
    <property type="molecule type" value="Genomic_DNA"/>
</dbReference>
<dbReference type="InterPro" id="IPR041615">
    <property type="entry name" value="Desmoplakin_SH3"/>
</dbReference>
<reference evidence="7 8" key="1">
    <citation type="journal article" date="2021" name="Elife">
        <title>Chloroplast acquisition without the gene transfer in kleptoplastic sea slugs, Plakobranchus ocellatus.</title>
        <authorList>
            <person name="Maeda T."/>
            <person name="Takahashi S."/>
            <person name="Yoshida T."/>
            <person name="Shimamura S."/>
            <person name="Takaki Y."/>
            <person name="Nagai Y."/>
            <person name="Toyoda A."/>
            <person name="Suzuki Y."/>
            <person name="Arimoto A."/>
            <person name="Ishii H."/>
            <person name="Satoh N."/>
            <person name="Nishiyama T."/>
            <person name="Hasebe M."/>
            <person name="Maruyama T."/>
            <person name="Minagawa J."/>
            <person name="Obokata J."/>
            <person name="Shigenobu S."/>
        </authorList>
    </citation>
    <scope>NUCLEOTIDE SEQUENCE [LARGE SCALE GENOMIC DNA]</scope>
</reference>
<dbReference type="SMART" id="SM00326">
    <property type="entry name" value="SH3"/>
    <property type="match status" value="1"/>
</dbReference>
<dbReference type="InterPro" id="IPR036028">
    <property type="entry name" value="SH3-like_dom_sf"/>
</dbReference>
<keyword evidence="1 4" id="KW-0728">SH3 domain</keyword>